<dbReference type="Proteomes" id="UP001059380">
    <property type="component" value="Chromosome"/>
</dbReference>
<evidence type="ECO:0000313" key="2">
    <source>
        <dbReference type="Proteomes" id="UP001059380"/>
    </source>
</evidence>
<dbReference type="Pfam" id="PF09365">
    <property type="entry name" value="DUF2461"/>
    <property type="match status" value="1"/>
</dbReference>
<dbReference type="RefSeq" id="WP_260795520.1">
    <property type="nucleotide sequence ID" value="NZ_CP093313.1"/>
</dbReference>
<dbReference type="PANTHER" id="PTHR36452:SF1">
    <property type="entry name" value="DUF2461 DOMAIN-CONTAINING PROTEIN"/>
    <property type="match status" value="1"/>
</dbReference>
<dbReference type="KEGG" id="orp:MOP44_08115"/>
<reference evidence="1" key="1">
    <citation type="submission" date="2021-04" db="EMBL/GenBank/DDBJ databases">
        <title>Phylogenetic analysis of Acidobacteriaceae.</title>
        <authorList>
            <person name="Qiu L."/>
            <person name="Zhang Q."/>
        </authorList>
    </citation>
    <scope>NUCLEOTIDE SEQUENCE</scope>
    <source>
        <strain evidence="1">DSM 25168</strain>
    </source>
</reference>
<proteinExistence type="predicted"/>
<keyword evidence="2" id="KW-1185">Reference proteome</keyword>
<organism evidence="1 2">
    <name type="scientific">Occallatibacter riparius</name>
    <dbReference type="NCBI Taxonomy" id="1002689"/>
    <lineage>
        <taxon>Bacteria</taxon>
        <taxon>Pseudomonadati</taxon>
        <taxon>Acidobacteriota</taxon>
        <taxon>Terriglobia</taxon>
        <taxon>Terriglobales</taxon>
        <taxon>Acidobacteriaceae</taxon>
        <taxon>Occallatibacter</taxon>
    </lineage>
</organism>
<dbReference type="InterPro" id="IPR015996">
    <property type="entry name" value="UCP028451"/>
</dbReference>
<dbReference type="AlphaFoldDB" id="A0A9J7BTD2"/>
<gene>
    <name evidence="1" type="ORF">MOP44_08115</name>
</gene>
<dbReference type="PIRSF" id="PIRSF028451">
    <property type="entry name" value="UCP028451"/>
    <property type="match status" value="1"/>
</dbReference>
<protein>
    <submittedName>
        <fullName evidence="1">DUF2461 domain-containing protein</fullName>
    </submittedName>
</protein>
<dbReference type="NCBIfam" id="TIGR02453">
    <property type="entry name" value="TIGR02453 family protein"/>
    <property type="match status" value="1"/>
</dbReference>
<name>A0A9J7BTD2_9BACT</name>
<sequence>MAIQKKPALAAADPYFRPEALKFLRNLARHNDREWFTPRKSEFEELLRQPMLAVVRKITDAMLDFAPDHVRPAEKSLFRIYRDTRFSNDKRPYKTHVAAWWSHQGLEKTSGAGYYFHVSPKELVIAAGAYMPEKEQLAAIRYWLLDNHAAFRKLLARPALRKAFTEFEGNALTRPPKGFPAEHPAMDLVRNRQWGLSATLPSESALDPRLAATVVKHFQLVAPIVDALNTPIAAALKPKKKVLFGLHSWRGEQPTR</sequence>
<dbReference type="InterPro" id="IPR012808">
    <property type="entry name" value="CHP02453"/>
</dbReference>
<accession>A0A9J7BTD2</accession>
<evidence type="ECO:0000313" key="1">
    <source>
        <dbReference type="EMBL" id="UWZ85895.1"/>
    </source>
</evidence>
<dbReference type="PANTHER" id="PTHR36452">
    <property type="entry name" value="CHROMOSOME 12, WHOLE GENOME SHOTGUN SEQUENCE"/>
    <property type="match status" value="1"/>
</dbReference>
<dbReference type="EMBL" id="CP093313">
    <property type="protein sequence ID" value="UWZ85895.1"/>
    <property type="molecule type" value="Genomic_DNA"/>
</dbReference>